<feature type="domain" description="Helicase ATP-binding" evidence="3">
    <location>
        <begin position="64"/>
        <end position="236"/>
    </location>
</feature>
<keyword evidence="5" id="KW-0347">Helicase</keyword>
<feature type="domain" description="Helicase C-terminal" evidence="4">
    <location>
        <begin position="260"/>
        <end position="409"/>
    </location>
</feature>
<dbReference type="InterPro" id="IPR011545">
    <property type="entry name" value="DEAD/DEAH_box_helicase_dom"/>
</dbReference>
<dbReference type="RefSeq" id="WP_229570911.1">
    <property type="nucleotide sequence ID" value="NZ_AP025226.1"/>
</dbReference>
<proteinExistence type="predicted"/>
<dbReference type="PROSITE" id="PS51192">
    <property type="entry name" value="HELICASE_ATP_BIND_1"/>
    <property type="match status" value="1"/>
</dbReference>
<evidence type="ECO:0000259" key="4">
    <source>
        <dbReference type="PROSITE" id="PS51194"/>
    </source>
</evidence>
<name>A0AAQ4CWK7_9CREN</name>
<dbReference type="CDD" id="cd18797">
    <property type="entry name" value="SF2_C_Hrq"/>
    <property type="match status" value="1"/>
</dbReference>
<dbReference type="PANTHER" id="PTHR47957">
    <property type="entry name" value="ATP-DEPENDENT HELICASE HRQ1"/>
    <property type="match status" value="1"/>
</dbReference>
<dbReference type="PROSITE" id="PS51194">
    <property type="entry name" value="HELICASE_CTER"/>
    <property type="match status" value="1"/>
</dbReference>
<evidence type="ECO:0000256" key="2">
    <source>
        <dbReference type="ARBA" id="ARBA00022840"/>
    </source>
</evidence>
<dbReference type="GO" id="GO:0005524">
    <property type="term" value="F:ATP binding"/>
    <property type="evidence" value="ECO:0007669"/>
    <property type="project" value="UniProtKB-KW"/>
</dbReference>
<protein>
    <submittedName>
        <fullName evidence="5">DEAD/DEAH box helicase</fullName>
    </submittedName>
</protein>
<dbReference type="SMART" id="SM00487">
    <property type="entry name" value="DEXDc"/>
    <property type="match status" value="1"/>
</dbReference>
<keyword evidence="2" id="KW-0067">ATP-binding</keyword>
<dbReference type="GO" id="GO:0006289">
    <property type="term" value="P:nucleotide-excision repair"/>
    <property type="evidence" value="ECO:0007669"/>
    <property type="project" value="TreeGrafter"/>
</dbReference>
<evidence type="ECO:0000313" key="6">
    <source>
        <dbReference type="Proteomes" id="UP001319921"/>
    </source>
</evidence>
<dbReference type="SMART" id="SM00490">
    <property type="entry name" value="HELICc"/>
    <property type="match status" value="1"/>
</dbReference>
<reference evidence="5 6" key="1">
    <citation type="journal article" date="2022" name="Microbiol. Resour. Announc.">
        <title>Complete Genome Sequence of the Hyperthermophilic and Acidophilic Archaeon Saccharolobus caldissimus Strain HS-3T.</title>
        <authorList>
            <person name="Sakai H.D."/>
            <person name="Kurosawa N."/>
        </authorList>
    </citation>
    <scope>NUCLEOTIDE SEQUENCE [LARGE SCALE GENOMIC DNA]</scope>
    <source>
        <strain evidence="5 6">JCM32116</strain>
    </source>
</reference>
<dbReference type="Gene3D" id="3.40.50.300">
    <property type="entry name" value="P-loop containing nucleotide triphosphate hydrolases"/>
    <property type="match status" value="2"/>
</dbReference>
<dbReference type="InterPro" id="IPR018973">
    <property type="entry name" value="MZB"/>
</dbReference>
<dbReference type="Pfam" id="PF09369">
    <property type="entry name" value="MZB"/>
    <property type="match status" value="1"/>
</dbReference>
<dbReference type="Pfam" id="PF00270">
    <property type="entry name" value="DEAD"/>
    <property type="match status" value="1"/>
</dbReference>
<dbReference type="GO" id="GO:0003676">
    <property type="term" value="F:nucleic acid binding"/>
    <property type="evidence" value="ECO:0007669"/>
    <property type="project" value="InterPro"/>
</dbReference>
<dbReference type="EMBL" id="AP025226">
    <property type="protein sequence ID" value="BDC00189.1"/>
    <property type="molecule type" value="Genomic_DNA"/>
</dbReference>
<dbReference type="InterPro" id="IPR027417">
    <property type="entry name" value="P-loop_NTPase"/>
</dbReference>
<keyword evidence="1" id="KW-0547">Nucleotide-binding</keyword>
<dbReference type="SUPFAM" id="SSF52540">
    <property type="entry name" value="P-loop containing nucleoside triphosphate hydrolases"/>
    <property type="match status" value="1"/>
</dbReference>
<evidence type="ECO:0000259" key="3">
    <source>
        <dbReference type="PROSITE" id="PS51192"/>
    </source>
</evidence>
<dbReference type="Pfam" id="PF00271">
    <property type="entry name" value="Helicase_C"/>
    <property type="match status" value="1"/>
</dbReference>
<dbReference type="KEGG" id="scas:SACC_32050"/>
<gene>
    <name evidence="5" type="ORF">SACC_32050</name>
</gene>
<sequence>MEILSEIGERLRLFNARLAHVYTETSLEPDLGPHVNELDLDENLKKALIEYGIETLYKYQYEAFRKIRNRENVMIISGTGTGKTEAFLIPILDLALKGERSVLVYPTKALARDQLTRIYKLSNALGLNVGIFDGDTPEKERERLYRDPPHILITNPDMIHIGLALSERFRKLLRTSDHFVFDEVHVYEGVLGSHLRNLVDRIREFSDEIHIIASSATIGATKYLFKELFGVDGDIIEGSKRRKGIAIHALIDSNGSSRWTLAAYLAAVLVKKGLKVLVFTDSQQMAELVAKISDRFSINLAVHRAGLIAEERIKVEEKLRKGELDGVVATPTLELGIDIGSIDAVIMAENPPSYTKYIQRAGRAGRRNKIGLIFTILGDDPIDSYYLRHPNEFFNRQIQSITFDPTNLEVIKIHAAAYLVEKHRIFLGDLPYLWKKAYEILNLNGIIKIVNDYAYATPNTKKFVASSSLRSIGPIVRIYDENNKKIGERELPVALHDLYPYAVYLISKKTYIVKELNLDNLTAKVKKINGELTYYTKPLYSMDLLEFNKKDERKVFGIKVEYGDMKLLMSVLGYVTYDIYSRKERGRNEYKYDNPINFTYNTKGLLIYHPLIEDFTLIDNMETYHATEHVLISAARVVAGASLTDLGGISYPSGHVVIYDSAIGGSGVAKLLFERLEEAYEVALDIVKSCNCEDGCPKCVYSPYCGNNNKYLSRKKSLRLINSLISGSLNNMEREREGKPIV</sequence>
<dbReference type="PANTHER" id="PTHR47957:SF3">
    <property type="entry name" value="ATP-DEPENDENT HELICASE HRQ1"/>
    <property type="match status" value="1"/>
</dbReference>
<dbReference type="GO" id="GO:0043138">
    <property type="term" value="F:3'-5' DNA helicase activity"/>
    <property type="evidence" value="ECO:0007669"/>
    <property type="project" value="TreeGrafter"/>
</dbReference>
<dbReference type="Proteomes" id="UP001319921">
    <property type="component" value="Chromosome"/>
</dbReference>
<dbReference type="GeneID" id="68867927"/>
<dbReference type="InterPro" id="IPR001650">
    <property type="entry name" value="Helicase_C-like"/>
</dbReference>
<dbReference type="InterPro" id="IPR014001">
    <property type="entry name" value="Helicase_ATP-bd"/>
</dbReference>
<dbReference type="AlphaFoldDB" id="A0AAQ4CWK7"/>
<evidence type="ECO:0000256" key="1">
    <source>
        <dbReference type="ARBA" id="ARBA00022741"/>
    </source>
</evidence>
<evidence type="ECO:0000313" key="5">
    <source>
        <dbReference type="EMBL" id="BDC00189.1"/>
    </source>
</evidence>
<keyword evidence="6" id="KW-1185">Reference proteome</keyword>
<dbReference type="GO" id="GO:0036297">
    <property type="term" value="P:interstrand cross-link repair"/>
    <property type="evidence" value="ECO:0007669"/>
    <property type="project" value="TreeGrafter"/>
</dbReference>
<organism evidence="5 6">
    <name type="scientific">Saccharolobus caldissimus</name>
    <dbReference type="NCBI Taxonomy" id="1702097"/>
    <lineage>
        <taxon>Archaea</taxon>
        <taxon>Thermoproteota</taxon>
        <taxon>Thermoprotei</taxon>
        <taxon>Sulfolobales</taxon>
        <taxon>Sulfolobaceae</taxon>
        <taxon>Saccharolobus</taxon>
    </lineage>
</organism>
<keyword evidence="5" id="KW-0378">Hydrolase</keyword>
<accession>A0AAQ4CWK7</accession>